<feature type="transmembrane region" description="Helical" evidence="9">
    <location>
        <begin position="40"/>
        <end position="58"/>
    </location>
</feature>
<feature type="transmembrane region" description="Helical" evidence="9">
    <location>
        <begin position="255"/>
        <end position="275"/>
    </location>
</feature>
<evidence type="ECO:0000256" key="7">
    <source>
        <dbReference type="ARBA" id="ARBA00023136"/>
    </source>
</evidence>
<keyword evidence="4 9" id="KW-0812">Transmembrane</keyword>
<proteinExistence type="predicted"/>
<organism evidence="11 12">
    <name type="scientific">Bartonella apis</name>
    <dbReference type="NCBI Taxonomy" id="1686310"/>
    <lineage>
        <taxon>Bacteria</taxon>
        <taxon>Pseudomonadati</taxon>
        <taxon>Pseudomonadota</taxon>
        <taxon>Alphaproteobacteria</taxon>
        <taxon>Hyphomicrobiales</taxon>
        <taxon>Bartonellaceae</taxon>
        <taxon>Bartonella</taxon>
    </lineage>
</organism>
<feature type="transmembrane region" description="Helical" evidence="9">
    <location>
        <begin position="172"/>
        <end position="191"/>
    </location>
</feature>
<evidence type="ECO:0000256" key="2">
    <source>
        <dbReference type="ARBA" id="ARBA00022448"/>
    </source>
</evidence>
<feature type="transmembrane region" description="Helical" evidence="9">
    <location>
        <begin position="324"/>
        <end position="343"/>
    </location>
</feature>
<dbReference type="Gene3D" id="1.20.1250.20">
    <property type="entry name" value="MFS general substrate transporter like domains"/>
    <property type="match status" value="2"/>
</dbReference>
<feature type="transmembrane region" description="Helical" evidence="9">
    <location>
        <begin position="295"/>
        <end position="315"/>
    </location>
</feature>
<dbReference type="EMBL" id="LXYT01000001">
    <property type="protein sequence ID" value="OLY44066.1"/>
    <property type="molecule type" value="Genomic_DNA"/>
</dbReference>
<dbReference type="NCBIfam" id="NF007927">
    <property type="entry name" value="PRK10642.1"/>
    <property type="match status" value="1"/>
</dbReference>
<keyword evidence="5" id="KW-0769">Symport</keyword>
<name>A0A1R0FAR1_9HYPH</name>
<dbReference type="SUPFAM" id="SSF103473">
    <property type="entry name" value="MFS general substrate transporter"/>
    <property type="match status" value="1"/>
</dbReference>
<feature type="transmembrane region" description="Helical" evidence="9">
    <location>
        <begin position="414"/>
        <end position="433"/>
    </location>
</feature>
<evidence type="ECO:0000259" key="10">
    <source>
        <dbReference type="PROSITE" id="PS50850"/>
    </source>
</evidence>
<evidence type="ECO:0000256" key="1">
    <source>
        <dbReference type="ARBA" id="ARBA00004651"/>
    </source>
</evidence>
<dbReference type="Pfam" id="PF00083">
    <property type="entry name" value="Sugar_tr"/>
    <property type="match status" value="1"/>
</dbReference>
<dbReference type="AlphaFoldDB" id="A0A1R0FAR1"/>
<feature type="transmembrane region" description="Helical" evidence="9">
    <location>
        <begin position="100"/>
        <end position="121"/>
    </location>
</feature>
<keyword evidence="2" id="KW-0813">Transport</keyword>
<keyword evidence="12" id="KW-1185">Reference proteome</keyword>
<feature type="coiled-coil region" evidence="8">
    <location>
        <begin position="457"/>
        <end position="491"/>
    </location>
</feature>
<keyword evidence="8" id="KW-0175">Coiled coil</keyword>
<dbReference type="Proteomes" id="UP000187344">
    <property type="component" value="Unassembled WGS sequence"/>
</dbReference>
<evidence type="ECO:0000256" key="5">
    <source>
        <dbReference type="ARBA" id="ARBA00022847"/>
    </source>
</evidence>
<gene>
    <name evidence="11" type="ORF">PEB0149_015190</name>
</gene>
<dbReference type="InterPro" id="IPR015041">
    <property type="entry name" value="Osmo_CC"/>
</dbReference>
<dbReference type="InterPro" id="IPR005828">
    <property type="entry name" value="MFS_sugar_transport-like"/>
</dbReference>
<dbReference type="GO" id="GO:0015293">
    <property type="term" value="F:symporter activity"/>
    <property type="evidence" value="ECO:0007669"/>
    <property type="project" value="UniProtKB-KW"/>
</dbReference>
<dbReference type="InterPro" id="IPR005829">
    <property type="entry name" value="Sugar_transporter_CS"/>
</dbReference>
<accession>A0A1R0FAR1</accession>
<evidence type="ECO:0000313" key="11">
    <source>
        <dbReference type="EMBL" id="OLY44066.1"/>
    </source>
</evidence>
<dbReference type="Pfam" id="PF08946">
    <property type="entry name" value="Osmo_CC"/>
    <property type="match status" value="1"/>
</dbReference>
<dbReference type="GeneID" id="92991313"/>
<dbReference type="InterPro" id="IPR036259">
    <property type="entry name" value="MFS_trans_sf"/>
</dbReference>
<feature type="transmembrane region" description="Helical" evidence="9">
    <location>
        <begin position="64"/>
        <end position="88"/>
    </location>
</feature>
<evidence type="ECO:0000256" key="4">
    <source>
        <dbReference type="ARBA" id="ARBA00022692"/>
    </source>
</evidence>
<reference evidence="11 12" key="1">
    <citation type="submission" date="2016-12" db="EMBL/GenBank/DDBJ databases">
        <title>Comparative genomics of Bartonella apis.</title>
        <authorList>
            <person name="Engel P."/>
        </authorList>
    </citation>
    <scope>NUCLEOTIDE SEQUENCE [LARGE SCALE GENOMIC DNA]</scope>
    <source>
        <strain evidence="11 12">PEB0149</strain>
    </source>
</reference>
<dbReference type="InterPro" id="IPR036292">
    <property type="entry name" value="ProP_C"/>
</dbReference>
<sequence>MSETTLQPLTVKDIPIVGNKELRKVICAAGLGNAIEWFDFSVYGFLAVIIGHTFFASAPQSVQLIASLATFSIPFLFRPMGGAIFGYLGDKYGRKNILSFTIILMSASTFAIGLIPSYATIGVFAPLLLLLAKIIQGLSVGGEYAGAVVFVSEYSPDRKRGFMASWLDFGSIAGFLVGALVVSTISLVIGQDAMGNWGWRIPFFISLPLGLVGLYLRKSLDESPTYEAQNNNSAEEEEQEKVETTSVGTIIKENLNGIVISCLLVVAVNSTYYMLLTYMPNFLSVNLGYSYDHGVLIIIVVMAFMLLVQPLVGFLSDKIGRKPFLFIGSVGQFFLAIPAFYMVMHHNVFMIAGGIAILAVLLCCFIGVMASILPALFPTDVRFRTLAICFNIAVLIAGLTPPIAAWLVETLQSLYMPAYYLMVVAVFGFIAAVKMPETANRPLKDATPVASSKTEAKEVLQEHFDYIEDQVNEIENKISDLEEQRQNLVDQHPKLN</sequence>
<keyword evidence="7 9" id="KW-0472">Membrane</keyword>
<protein>
    <submittedName>
        <fullName evidence="11">MFS transporter, MHS family, proline/betaine transporter</fullName>
    </submittedName>
</protein>
<feature type="domain" description="Major facilitator superfamily (MFS) profile" evidence="10">
    <location>
        <begin position="25"/>
        <end position="440"/>
    </location>
</feature>
<feature type="transmembrane region" description="Helical" evidence="9">
    <location>
        <begin position="349"/>
        <end position="373"/>
    </location>
</feature>
<dbReference type="PANTHER" id="PTHR43528:SF5">
    <property type="entry name" value="PROLINE_BETAINE TRANSPORTER"/>
    <property type="match status" value="1"/>
</dbReference>
<dbReference type="InterPro" id="IPR051084">
    <property type="entry name" value="H+-coupled_symporters"/>
</dbReference>
<comment type="caution">
    <text evidence="11">The sequence shown here is derived from an EMBL/GenBank/DDBJ whole genome shotgun (WGS) entry which is preliminary data.</text>
</comment>
<comment type="subcellular location">
    <subcellularLocation>
        <location evidence="1">Cell membrane</location>
        <topology evidence="1">Multi-pass membrane protein</topology>
    </subcellularLocation>
</comment>
<evidence type="ECO:0000256" key="9">
    <source>
        <dbReference type="SAM" id="Phobius"/>
    </source>
</evidence>
<dbReference type="PROSITE" id="PS50850">
    <property type="entry name" value="MFS"/>
    <property type="match status" value="1"/>
</dbReference>
<evidence type="ECO:0000256" key="8">
    <source>
        <dbReference type="SAM" id="Coils"/>
    </source>
</evidence>
<feature type="transmembrane region" description="Helical" evidence="9">
    <location>
        <begin position="127"/>
        <end position="151"/>
    </location>
</feature>
<dbReference type="PROSITE" id="PS00217">
    <property type="entry name" value="SUGAR_TRANSPORT_2"/>
    <property type="match status" value="1"/>
</dbReference>
<evidence type="ECO:0000256" key="6">
    <source>
        <dbReference type="ARBA" id="ARBA00022989"/>
    </source>
</evidence>
<dbReference type="RefSeq" id="WP_075869876.1">
    <property type="nucleotide sequence ID" value="NZ_CALYQA010000007.1"/>
</dbReference>
<dbReference type="InterPro" id="IPR020846">
    <property type="entry name" value="MFS_dom"/>
</dbReference>
<keyword evidence="6 9" id="KW-1133">Transmembrane helix</keyword>
<dbReference type="PROSITE" id="PS00216">
    <property type="entry name" value="SUGAR_TRANSPORT_1"/>
    <property type="match status" value="1"/>
</dbReference>
<feature type="transmembrane region" description="Helical" evidence="9">
    <location>
        <begin position="197"/>
        <end position="216"/>
    </location>
</feature>
<keyword evidence="3" id="KW-1003">Cell membrane</keyword>
<dbReference type="FunFam" id="1.20.1250.20:FF:000001">
    <property type="entry name" value="Dicarboxylate MFS transporter"/>
    <property type="match status" value="1"/>
</dbReference>
<dbReference type="GO" id="GO:0005886">
    <property type="term" value="C:plasma membrane"/>
    <property type="evidence" value="ECO:0007669"/>
    <property type="project" value="UniProtKB-SubCell"/>
</dbReference>
<dbReference type="OrthoDB" id="9783227at2"/>
<feature type="transmembrane region" description="Helical" evidence="9">
    <location>
        <begin position="385"/>
        <end position="408"/>
    </location>
</feature>
<evidence type="ECO:0000256" key="3">
    <source>
        <dbReference type="ARBA" id="ARBA00022475"/>
    </source>
</evidence>
<dbReference type="PANTHER" id="PTHR43528">
    <property type="entry name" value="ALPHA-KETOGLUTARATE PERMEASE"/>
    <property type="match status" value="1"/>
</dbReference>
<dbReference type="SUPFAM" id="SSF103661">
    <property type="entry name" value="Proline/betaine transporter ProP, C-terminal cytoplasmic domain"/>
    <property type="match status" value="1"/>
</dbReference>
<evidence type="ECO:0000313" key="12">
    <source>
        <dbReference type="Proteomes" id="UP000187344"/>
    </source>
</evidence>